<dbReference type="Gene3D" id="1.10.630.10">
    <property type="entry name" value="Cytochrome P450"/>
    <property type="match status" value="2"/>
</dbReference>
<keyword evidence="2 4" id="KW-0479">Metal-binding</keyword>
<dbReference type="AlphaFoldDB" id="A0A8X7WNT2"/>
<dbReference type="InterPro" id="IPR017972">
    <property type="entry name" value="Cyt_P450_CS"/>
</dbReference>
<evidence type="ECO:0000256" key="2">
    <source>
        <dbReference type="ARBA" id="ARBA00022723"/>
    </source>
</evidence>
<dbReference type="PRINTS" id="PR00463">
    <property type="entry name" value="EP450I"/>
</dbReference>
<evidence type="ECO:0000256" key="3">
    <source>
        <dbReference type="ARBA" id="ARBA00023004"/>
    </source>
</evidence>
<dbReference type="GO" id="GO:0005506">
    <property type="term" value="F:iron ion binding"/>
    <property type="evidence" value="ECO:0007669"/>
    <property type="project" value="InterPro"/>
</dbReference>
<dbReference type="InterPro" id="IPR036396">
    <property type="entry name" value="Cyt_P450_sf"/>
</dbReference>
<name>A0A8X7WNT2_BRACI</name>
<organism evidence="6 7">
    <name type="scientific">Brassica carinata</name>
    <name type="common">Ethiopian mustard</name>
    <name type="synonym">Abyssinian cabbage</name>
    <dbReference type="NCBI Taxonomy" id="52824"/>
    <lineage>
        <taxon>Eukaryota</taxon>
        <taxon>Viridiplantae</taxon>
        <taxon>Streptophyta</taxon>
        <taxon>Embryophyta</taxon>
        <taxon>Tracheophyta</taxon>
        <taxon>Spermatophyta</taxon>
        <taxon>Magnoliopsida</taxon>
        <taxon>eudicotyledons</taxon>
        <taxon>Gunneridae</taxon>
        <taxon>Pentapetalae</taxon>
        <taxon>rosids</taxon>
        <taxon>malvids</taxon>
        <taxon>Brassicales</taxon>
        <taxon>Brassicaceae</taxon>
        <taxon>Brassiceae</taxon>
        <taxon>Brassica</taxon>
    </lineage>
</organism>
<keyword evidence="3 4" id="KW-0408">Iron</keyword>
<keyword evidence="5" id="KW-1133">Transmembrane helix</keyword>
<dbReference type="PROSITE" id="PS00086">
    <property type="entry name" value="CYTOCHROME_P450"/>
    <property type="match status" value="1"/>
</dbReference>
<keyword evidence="4" id="KW-0349">Heme</keyword>
<evidence type="ECO:0008006" key="8">
    <source>
        <dbReference type="Google" id="ProtNLM"/>
    </source>
</evidence>
<dbReference type="InterPro" id="IPR002401">
    <property type="entry name" value="Cyt_P450_E_grp-I"/>
</dbReference>
<dbReference type="PANTHER" id="PTHR47955">
    <property type="entry name" value="CYTOCHROME P450 FAMILY 71 PROTEIN"/>
    <property type="match status" value="1"/>
</dbReference>
<evidence type="ECO:0000313" key="7">
    <source>
        <dbReference type="Proteomes" id="UP000886595"/>
    </source>
</evidence>
<comment type="caution">
    <text evidence="6">The sequence shown here is derived from an EMBL/GenBank/DDBJ whole genome shotgun (WGS) entry which is preliminary data.</text>
</comment>
<dbReference type="InterPro" id="IPR001128">
    <property type="entry name" value="Cyt_P450"/>
</dbReference>
<dbReference type="OrthoDB" id="1470350at2759"/>
<proteinExistence type="inferred from homology"/>
<dbReference type="FunFam" id="1.10.630.10:FF:000011">
    <property type="entry name" value="Cytochrome P450 83B1"/>
    <property type="match status" value="2"/>
</dbReference>
<keyword evidence="7" id="KW-1185">Reference proteome</keyword>
<accession>A0A8X7WNT2</accession>
<dbReference type="SUPFAM" id="SSF48264">
    <property type="entry name" value="Cytochrome P450"/>
    <property type="match status" value="2"/>
</dbReference>
<evidence type="ECO:0000313" key="6">
    <source>
        <dbReference type="EMBL" id="KAG2332901.1"/>
    </source>
</evidence>
<comment type="cofactor">
    <cofactor evidence="4">
        <name>heme</name>
        <dbReference type="ChEBI" id="CHEBI:30413"/>
    </cofactor>
</comment>
<keyword evidence="5" id="KW-0812">Transmembrane</keyword>
<protein>
    <recommendedName>
        <fullName evidence="8">Cytochrome P450</fullName>
    </recommendedName>
</protein>
<dbReference type="CDD" id="cd11072">
    <property type="entry name" value="CYP71-like"/>
    <property type="match status" value="2"/>
</dbReference>
<keyword evidence="5" id="KW-0472">Membrane</keyword>
<comment type="similarity">
    <text evidence="1">Belongs to the cytochrome P450 family.</text>
</comment>
<dbReference type="Pfam" id="PF00067">
    <property type="entry name" value="p450"/>
    <property type="match status" value="2"/>
</dbReference>
<dbReference type="PANTHER" id="PTHR47955:SF15">
    <property type="entry name" value="CYTOCHROME P450 71A2-LIKE"/>
    <property type="match status" value="1"/>
</dbReference>
<evidence type="ECO:0000256" key="4">
    <source>
        <dbReference type="PIRSR" id="PIRSR602401-1"/>
    </source>
</evidence>
<feature type="transmembrane region" description="Helical" evidence="5">
    <location>
        <begin position="494"/>
        <end position="511"/>
    </location>
</feature>
<dbReference type="GO" id="GO:0016705">
    <property type="term" value="F:oxidoreductase activity, acting on paired donors, with incorporation or reduction of molecular oxygen"/>
    <property type="evidence" value="ECO:0007669"/>
    <property type="project" value="InterPro"/>
</dbReference>
<sequence length="913" mass="103787">MEMILMISLCLTTILALFLLKPILKRTATKVNLPPSPWRLPVIGNLHQVGLHPHRSLRSLSFRYGPLMLLRFGRVPVLVVSSGEVAHEVMKTHDLKFANRPRSKAVHRIMNGGRDVVFAPYGEYWRQMKSVCILNLLTNKMVGSFEKVREEEVNAMIEKLEKASRSSSSENLSELFITLPSDVTSRVALGRKHSEDETARDLKNRVRQIMELLGEFPIGEYVPSLAWIDRTRGFNDKVEEVSRGFSDLMDKVVQEHLEADKKKADFVDILLAIEGERRSGFQVQRNDIKFMILDMFIGGTSTTSTLLEWTMTELIRHPECMKKLQDEIRSSSIPNSSYIKEEEVENMKYLKAVIKEVLRLHPSLPLILPRVLSEDVKLMEYNITAGTEVIINAWAIQRDTAIWGLEAEEFKPERHLDSPIDYRGKDLNYIPFGSGRRICPGIGFALGLAEVAVANLVGRFDWRVEVRPKGDQSDIAEAVGIDVCRKPKSKKMEIILMLSLCLTTLLALLLLKSILKRTATKVNVPPSPWRLPVIGNLHQVGLHPHRSLQSLSFRYGPLMLLHFGRVPVLVVSSGEVAYEVMKTHDLKFANRPRSKAVHRIMNGGRDVVFAPYGEYWRQMKSVCILNLLTNKMVGSFEKVREEEVNAMIEKLEKASRSSSSENLSELFITVPSDVTSRLRQIMELLGEFPIGEYVPSLAWIDRIRGFNDKVEEVSRGFSDLMDKVVQEHLEAGKKKVDFVDILLAIEGEMSNGFQVQRNDIKFIILDMFIGGTSTTSTLLEWTMTELIRHPECMKKLQDEIRSSSIPNSSYIKEEKVEKMKYLKAVIKEVLRLHPSLPLILPRVLSEDVKLMEYNIAAGTEVIINAWAIQRDTAIWGLEAEEFKPERHLDSPTDYRGKDLNYIPFGSGEGFVPG</sequence>
<evidence type="ECO:0000256" key="5">
    <source>
        <dbReference type="SAM" id="Phobius"/>
    </source>
</evidence>
<dbReference type="EMBL" id="JAAMPC010000001">
    <property type="protein sequence ID" value="KAG2332901.1"/>
    <property type="molecule type" value="Genomic_DNA"/>
</dbReference>
<evidence type="ECO:0000256" key="1">
    <source>
        <dbReference type="ARBA" id="ARBA00010617"/>
    </source>
</evidence>
<dbReference type="Proteomes" id="UP000886595">
    <property type="component" value="Unassembled WGS sequence"/>
</dbReference>
<feature type="binding site" description="axial binding residue" evidence="4">
    <location>
        <position position="439"/>
    </location>
    <ligand>
        <name>heme</name>
        <dbReference type="ChEBI" id="CHEBI:30413"/>
    </ligand>
    <ligandPart>
        <name>Fe</name>
        <dbReference type="ChEBI" id="CHEBI:18248"/>
    </ligandPart>
</feature>
<reference evidence="6 7" key="1">
    <citation type="submission" date="2020-02" db="EMBL/GenBank/DDBJ databases">
        <authorList>
            <person name="Ma Q."/>
            <person name="Huang Y."/>
            <person name="Song X."/>
            <person name="Pei D."/>
        </authorList>
    </citation>
    <scope>NUCLEOTIDE SEQUENCE [LARGE SCALE GENOMIC DNA]</scope>
    <source>
        <strain evidence="6">Sxm20200214</strain>
        <tissue evidence="6">Leaf</tissue>
    </source>
</reference>
<dbReference type="GO" id="GO:0004497">
    <property type="term" value="F:monooxygenase activity"/>
    <property type="evidence" value="ECO:0007669"/>
    <property type="project" value="InterPro"/>
</dbReference>
<gene>
    <name evidence="6" type="ORF">Bca52824_004081</name>
</gene>
<dbReference type="GO" id="GO:0020037">
    <property type="term" value="F:heme binding"/>
    <property type="evidence" value="ECO:0007669"/>
    <property type="project" value="InterPro"/>
</dbReference>
<dbReference type="PRINTS" id="PR00385">
    <property type="entry name" value="P450"/>
</dbReference>